<name>A0AAV3X9T2_9CYAN</name>
<gene>
    <name evidence="1" type="ORF">MiSe_18920</name>
</gene>
<evidence type="ECO:0000313" key="2">
    <source>
        <dbReference type="Proteomes" id="UP001050975"/>
    </source>
</evidence>
<comment type="caution">
    <text evidence="1">The sequence shown here is derived from an EMBL/GenBank/DDBJ whole genome shotgun (WGS) entry which is preliminary data.</text>
</comment>
<proteinExistence type="predicted"/>
<evidence type="ECO:0000313" key="1">
    <source>
        <dbReference type="EMBL" id="GET37139.1"/>
    </source>
</evidence>
<sequence length="60" mass="7182">MFGCYVNDQLVTPQLVTHEQWVGNTNAKLRGIRFLFVVRTKVLSARRFIMPILHYLKWFK</sequence>
<dbReference type="Proteomes" id="UP001050975">
    <property type="component" value="Unassembled WGS sequence"/>
</dbReference>
<organism evidence="1 2">
    <name type="scientific">Microseira wollei NIES-4236</name>
    <dbReference type="NCBI Taxonomy" id="2530354"/>
    <lineage>
        <taxon>Bacteria</taxon>
        <taxon>Bacillati</taxon>
        <taxon>Cyanobacteriota</taxon>
        <taxon>Cyanophyceae</taxon>
        <taxon>Oscillatoriophycideae</taxon>
        <taxon>Aerosakkonematales</taxon>
        <taxon>Aerosakkonemataceae</taxon>
        <taxon>Microseira</taxon>
    </lineage>
</organism>
<protein>
    <submittedName>
        <fullName evidence="1">Uncharacterized protein</fullName>
    </submittedName>
</protein>
<dbReference type="AlphaFoldDB" id="A0AAV3X9T2"/>
<reference evidence="1" key="1">
    <citation type="submission" date="2019-10" db="EMBL/GenBank/DDBJ databases">
        <title>Draft genome sequece of Microseira wollei NIES-4236.</title>
        <authorList>
            <person name="Yamaguchi H."/>
            <person name="Suzuki S."/>
            <person name="Kawachi M."/>
        </authorList>
    </citation>
    <scope>NUCLEOTIDE SEQUENCE</scope>
    <source>
        <strain evidence="1">NIES-4236</strain>
    </source>
</reference>
<keyword evidence="2" id="KW-1185">Reference proteome</keyword>
<accession>A0AAV3X9T2</accession>
<dbReference type="EMBL" id="BLAY01000023">
    <property type="protein sequence ID" value="GET37139.1"/>
    <property type="molecule type" value="Genomic_DNA"/>
</dbReference>